<keyword evidence="8" id="KW-0540">Nuclease</keyword>
<dbReference type="FunFam" id="3.30.565.10:FF:000003">
    <property type="entry name" value="DNA mismatch repair endonuclease MutL"/>
    <property type="match status" value="1"/>
</dbReference>
<comment type="caution">
    <text evidence="8">The sequence shown here is derived from an EMBL/GenBank/DDBJ whole genome shotgun (WGS) entry which is preliminary data.</text>
</comment>
<dbReference type="SUPFAM" id="SSF118116">
    <property type="entry name" value="DNA mismatch repair protein MutL"/>
    <property type="match status" value="1"/>
</dbReference>
<dbReference type="InterPro" id="IPR020568">
    <property type="entry name" value="Ribosomal_Su5_D2-typ_SF"/>
</dbReference>
<evidence type="ECO:0000313" key="9">
    <source>
        <dbReference type="Proteomes" id="UP000657006"/>
    </source>
</evidence>
<evidence type="ECO:0000256" key="4">
    <source>
        <dbReference type="HAMAP-Rule" id="MF_00149"/>
    </source>
</evidence>
<dbReference type="CDD" id="cd16926">
    <property type="entry name" value="HATPase_MutL-MLH-PMS-like"/>
    <property type="match status" value="1"/>
</dbReference>
<name>A0A926HWR4_9FIRM</name>
<comment type="function">
    <text evidence="4">This protein is involved in the repair of mismatches in DNA. It is required for dam-dependent methyl-directed DNA mismatch repair. May act as a 'molecular matchmaker', a protein that promotes the formation of a stable complex between two or more DNA-binding proteins in an ATP-dependent manner without itself being part of a final effector complex.</text>
</comment>
<keyword evidence="3 4" id="KW-0234">DNA repair</keyword>
<dbReference type="InterPro" id="IPR002099">
    <property type="entry name" value="MutL/Mlh/PMS"/>
</dbReference>
<comment type="similarity">
    <text evidence="1 4">Belongs to the DNA mismatch repair MutL/HexB family.</text>
</comment>
<proteinExistence type="inferred from homology"/>
<dbReference type="InterPro" id="IPR014721">
    <property type="entry name" value="Ribsml_uS5_D2-typ_fold_subgr"/>
</dbReference>
<dbReference type="Pfam" id="PF13589">
    <property type="entry name" value="HATPase_c_3"/>
    <property type="match status" value="1"/>
</dbReference>
<dbReference type="GO" id="GO:0016887">
    <property type="term" value="F:ATP hydrolysis activity"/>
    <property type="evidence" value="ECO:0007669"/>
    <property type="project" value="InterPro"/>
</dbReference>
<dbReference type="Gene3D" id="3.30.230.10">
    <property type="match status" value="1"/>
</dbReference>
<dbReference type="InterPro" id="IPR014790">
    <property type="entry name" value="MutL_C"/>
</dbReference>
<dbReference type="CDD" id="cd00782">
    <property type="entry name" value="MutL_Trans"/>
    <property type="match status" value="1"/>
</dbReference>
<dbReference type="PANTHER" id="PTHR10073">
    <property type="entry name" value="DNA MISMATCH REPAIR PROTEIN MLH, PMS, MUTL"/>
    <property type="match status" value="1"/>
</dbReference>
<dbReference type="SUPFAM" id="SSF55874">
    <property type="entry name" value="ATPase domain of HSP90 chaperone/DNA topoisomerase II/histidine kinase"/>
    <property type="match status" value="1"/>
</dbReference>
<dbReference type="InterPro" id="IPR042120">
    <property type="entry name" value="MutL_C_dimsub"/>
</dbReference>
<dbReference type="PROSITE" id="PS00058">
    <property type="entry name" value="DNA_MISMATCH_REPAIR_1"/>
    <property type="match status" value="1"/>
</dbReference>
<feature type="domain" description="MutL C-terminal dimerisation" evidence="6">
    <location>
        <begin position="415"/>
        <end position="557"/>
    </location>
</feature>
<dbReference type="SMART" id="SM00853">
    <property type="entry name" value="MutL_C"/>
    <property type="match status" value="1"/>
</dbReference>
<dbReference type="EMBL" id="JACRSQ010000006">
    <property type="protein sequence ID" value="MBC8543002.1"/>
    <property type="molecule type" value="Genomic_DNA"/>
</dbReference>
<dbReference type="InterPro" id="IPR037198">
    <property type="entry name" value="MutL_C_sf"/>
</dbReference>
<dbReference type="GO" id="GO:0030983">
    <property type="term" value="F:mismatched DNA binding"/>
    <property type="evidence" value="ECO:0007669"/>
    <property type="project" value="InterPro"/>
</dbReference>
<evidence type="ECO:0000256" key="1">
    <source>
        <dbReference type="ARBA" id="ARBA00006082"/>
    </source>
</evidence>
<dbReference type="NCBIfam" id="TIGR00585">
    <property type="entry name" value="mutl"/>
    <property type="match status" value="1"/>
</dbReference>
<keyword evidence="8" id="KW-0378">Hydrolase</keyword>
<evidence type="ECO:0000256" key="2">
    <source>
        <dbReference type="ARBA" id="ARBA00022763"/>
    </source>
</evidence>
<protein>
    <recommendedName>
        <fullName evidence="4">DNA mismatch repair protein MutL</fullName>
    </recommendedName>
</protein>
<dbReference type="GO" id="GO:0005524">
    <property type="term" value="F:ATP binding"/>
    <property type="evidence" value="ECO:0007669"/>
    <property type="project" value="InterPro"/>
</dbReference>
<keyword evidence="2 4" id="KW-0227">DNA damage</keyword>
<dbReference type="GO" id="GO:0004519">
    <property type="term" value="F:endonuclease activity"/>
    <property type="evidence" value="ECO:0007669"/>
    <property type="project" value="UniProtKB-KW"/>
</dbReference>
<evidence type="ECO:0000256" key="3">
    <source>
        <dbReference type="ARBA" id="ARBA00023204"/>
    </source>
</evidence>
<keyword evidence="8" id="KW-0255">Endonuclease</keyword>
<evidence type="ECO:0000313" key="8">
    <source>
        <dbReference type="EMBL" id="MBC8543002.1"/>
    </source>
</evidence>
<feature type="region of interest" description="Disordered" evidence="5">
    <location>
        <begin position="333"/>
        <end position="353"/>
    </location>
</feature>
<dbReference type="Gene3D" id="3.30.1370.100">
    <property type="entry name" value="MutL, C-terminal domain, regulatory subdomain"/>
    <property type="match status" value="1"/>
</dbReference>
<dbReference type="InterPro" id="IPR013507">
    <property type="entry name" value="DNA_mismatch_S5_2-like"/>
</dbReference>
<sequence>MAQIQMLDPATINKIAAGEVIERPASIVKELVENAIDAGASTITVDIRDGGISYLRVTDNGAGIAADQVEIAFLRHSTSKIERAEDLQTISSLGFRGEALASIAAVARVEILTRRAEDMTGVRYVIEGGRPQILEEIACPAGTTLRVENLFFNTPARKKFLKKPAAEAAYITDFCQKMALGHPEISFKYMRGGGTPILHTPGNNQLKNCVFAVFGKEMLSQLLSLEETGEISIDGYISKPELTRANRSYENYFLNGRYIKSQVIEKALEEAYKDYVVPGTYPVTILHIRMDPQVLDVNVHPTKMEVRFSAEEQVREAVFEAVSRKLRESNLTASLHIEPPRSEPPAMEAKKADPAEEALLAELMRRREELLQKEPVAPAEQEPPRSEQMFVEETPLLEPEVGARREDQKRADFALIGQAFRTYWFAESQEQLYIIDQHAAHERVLYDRIRARLRDGKLDSQILLEPEVFSVTEKEMLRLEQCRPVFEQLGYEMEAFGEDAMLVRAVPYIFNGPLDKQDFQSMVDLCQEGNHNVSLDVCLDRMAMMSCKAAVKGNDAISFQEMKGLLEQLLASENPYNCPHGRPTMITMTRYELERKFKRA</sequence>
<dbReference type="InterPro" id="IPR036890">
    <property type="entry name" value="HATPase_C_sf"/>
</dbReference>
<dbReference type="SMART" id="SM01340">
    <property type="entry name" value="DNA_mis_repair"/>
    <property type="match status" value="1"/>
</dbReference>
<dbReference type="Gene3D" id="3.30.1540.20">
    <property type="entry name" value="MutL, C-terminal domain, dimerisation subdomain"/>
    <property type="match status" value="1"/>
</dbReference>
<dbReference type="InterPro" id="IPR042121">
    <property type="entry name" value="MutL_C_regsub"/>
</dbReference>
<dbReference type="AlphaFoldDB" id="A0A926HWR4"/>
<feature type="region of interest" description="Disordered" evidence="5">
    <location>
        <begin position="372"/>
        <end position="393"/>
    </location>
</feature>
<dbReference type="HAMAP" id="MF_00149">
    <property type="entry name" value="DNA_mis_repair"/>
    <property type="match status" value="1"/>
</dbReference>
<dbReference type="InterPro" id="IPR038973">
    <property type="entry name" value="MutL/Mlh/Pms-like"/>
</dbReference>
<dbReference type="SUPFAM" id="SSF54211">
    <property type="entry name" value="Ribosomal protein S5 domain 2-like"/>
    <property type="match status" value="1"/>
</dbReference>
<dbReference type="PANTHER" id="PTHR10073:SF12">
    <property type="entry name" value="DNA MISMATCH REPAIR PROTEIN MLH1"/>
    <property type="match status" value="1"/>
</dbReference>
<reference evidence="8" key="1">
    <citation type="submission" date="2020-08" db="EMBL/GenBank/DDBJ databases">
        <title>Genome public.</title>
        <authorList>
            <person name="Liu C."/>
            <person name="Sun Q."/>
        </authorList>
    </citation>
    <scope>NUCLEOTIDE SEQUENCE</scope>
    <source>
        <strain evidence="8">NSJ-32</strain>
    </source>
</reference>
<dbReference type="GO" id="GO:0006298">
    <property type="term" value="P:mismatch repair"/>
    <property type="evidence" value="ECO:0007669"/>
    <property type="project" value="UniProtKB-UniRule"/>
</dbReference>
<dbReference type="InterPro" id="IPR014762">
    <property type="entry name" value="DNA_mismatch_repair_CS"/>
</dbReference>
<dbReference type="InterPro" id="IPR020667">
    <property type="entry name" value="DNA_mismatch_repair_MutL"/>
</dbReference>
<dbReference type="Pfam" id="PF01119">
    <property type="entry name" value="DNA_mis_repair"/>
    <property type="match status" value="1"/>
</dbReference>
<dbReference type="GO" id="GO:0032300">
    <property type="term" value="C:mismatch repair complex"/>
    <property type="evidence" value="ECO:0007669"/>
    <property type="project" value="InterPro"/>
</dbReference>
<organism evidence="8 9">
    <name type="scientific">Bianquea renquensis</name>
    <dbReference type="NCBI Taxonomy" id="2763661"/>
    <lineage>
        <taxon>Bacteria</taxon>
        <taxon>Bacillati</taxon>
        <taxon>Bacillota</taxon>
        <taxon>Clostridia</taxon>
        <taxon>Eubacteriales</taxon>
        <taxon>Bianqueaceae</taxon>
        <taxon>Bianquea</taxon>
    </lineage>
</organism>
<feature type="domain" description="DNA mismatch repair protein S5" evidence="7">
    <location>
        <begin position="210"/>
        <end position="327"/>
    </location>
</feature>
<evidence type="ECO:0000259" key="6">
    <source>
        <dbReference type="SMART" id="SM00853"/>
    </source>
</evidence>
<dbReference type="Gene3D" id="3.30.565.10">
    <property type="entry name" value="Histidine kinase-like ATPase, C-terminal domain"/>
    <property type="match status" value="1"/>
</dbReference>
<keyword evidence="9" id="KW-1185">Reference proteome</keyword>
<accession>A0A926HWR4</accession>
<dbReference type="Pfam" id="PF08676">
    <property type="entry name" value="MutL_C"/>
    <property type="match status" value="1"/>
</dbReference>
<dbReference type="GO" id="GO:0140664">
    <property type="term" value="F:ATP-dependent DNA damage sensor activity"/>
    <property type="evidence" value="ECO:0007669"/>
    <property type="project" value="InterPro"/>
</dbReference>
<dbReference type="Proteomes" id="UP000657006">
    <property type="component" value="Unassembled WGS sequence"/>
</dbReference>
<evidence type="ECO:0000256" key="5">
    <source>
        <dbReference type="SAM" id="MobiDB-lite"/>
    </source>
</evidence>
<dbReference type="RefSeq" id="WP_177715172.1">
    <property type="nucleotide sequence ID" value="NZ_JACRSQ010000006.1"/>
</dbReference>
<evidence type="ECO:0000259" key="7">
    <source>
        <dbReference type="SMART" id="SM01340"/>
    </source>
</evidence>
<gene>
    <name evidence="4 8" type="primary">mutL</name>
    <name evidence="8" type="ORF">H8730_05540</name>
</gene>